<evidence type="ECO:0000313" key="6">
    <source>
        <dbReference type="Proteomes" id="UP000577956"/>
    </source>
</evidence>
<keyword evidence="5" id="KW-0131">Cell cycle</keyword>
<keyword evidence="5" id="KW-0132">Cell division</keyword>
<dbReference type="EMBL" id="BONN01000002">
    <property type="protein sequence ID" value="GIG31666.1"/>
    <property type="molecule type" value="Genomic_DNA"/>
</dbReference>
<keyword evidence="1" id="KW-0547">Nucleotide-binding</keyword>
<evidence type="ECO:0000313" key="7">
    <source>
        <dbReference type="Proteomes" id="UP000618382"/>
    </source>
</evidence>
<accession>A0A7Y9FCG6</accession>
<dbReference type="GO" id="GO:0005737">
    <property type="term" value="C:cytoplasm"/>
    <property type="evidence" value="ECO:0007669"/>
    <property type="project" value="TreeGrafter"/>
</dbReference>
<dbReference type="Gene3D" id="3.40.50.300">
    <property type="entry name" value="P-loop containing nucleotide triphosphate hydrolases"/>
    <property type="match status" value="1"/>
</dbReference>
<evidence type="ECO:0000313" key="4">
    <source>
        <dbReference type="EMBL" id="GIG31666.1"/>
    </source>
</evidence>
<dbReference type="Proteomes" id="UP000577956">
    <property type="component" value="Unassembled WGS sequence"/>
</dbReference>
<evidence type="ECO:0000256" key="3">
    <source>
        <dbReference type="SAM" id="MobiDB-lite"/>
    </source>
</evidence>
<feature type="compositionally biased region" description="Low complexity" evidence="3">
    <location>
        <begin position="7"/>
        <end position="38"/>
    </location>
</feature>
<dbReference type="InterPro" id="IPR005654">
    <property type="entry name" value="ATPase_AFG1-like"/>
</dbReference>
<gene>
    <name evidence="5" type="ORF">BKA21_000148</name>
    <name evidence="4" type="ORF">Col01nite_08250</name>
</gene>
<reference evidence="5 6" key="1">
    <citation type="submission" date="2020-07" db="EMBL/GenBank/DDBJ databases">
        <title>Sequencing the genomes of 1000 actinobacteria strains.</title>
        <authorList>
            <person name="Klenk H.-P."/>
        </authorList>
    </citation>
    <scope>NUCLEOTIDE SEQUENCE [LARGE SCALE GENOMIC DNA]</scope>
    <source>
        <strain evidence="5 6">DSM 24482</strain>
    </source>
</reference>
<dbReference type="GO" id="GO:0005524">
    <property type="term" value="F:ATP binding"/>
    <property type="evidence" value="ECO:0007669"/>
    <property type="project" value="UniProtKB-KW"/>
</dbReference>
<dbReference type="InterPro" id="IPR027417">
    <property type="entry name" value="P-loop_NTPase"/>
</dbReference>
<proteinExistence type="predicted"/>
<evidence type="ECO:0000313" key="5">
    <source>
        <dbReference type="EMBL" id="NYD84599.1"/>
    </source>
</evidence>
<organism evidence="5 6">
    <name type="scientific">Cellulomonas oligotrophica</name>
    <dbReference type="NCBI Taxonomy" id="931536"/>
    <lineage>
        <taxon>Bacteria</taxon>
        <taxon>Bacillati</taxon>
        <taxon>Actinomycetota</taxon>
        <taxon>Actinomycetes</taxon>
        <taxon>Micrococcales</taxon>
        <taxon>Cellulomonadaceae</taxon>
        <taxon>Cellulomonas</taxon>
    </lineage>
</organism>
<evidence type="ECO:0000256" key="1">
    <source>
        <dbReference type="ARBA" id="ARBA00022741"/>
    </source>
</evidence>
<dbReference type="SUPFAM" id="SSF52540">
    <property type="entry name" value="P-loop containing nucleoside triphosphate hydrolases"/>
    <property type="match status" value="1"/>
</dbReference>
<dbReference type="PANTHER" id="PTHR12169">
    <property type="entry name" value="ATPASE N2B"/>
    <property type="match status" value="1"/>
</dbReference>
<dbReference type="RefSeq" id="WP_140459068.1">
    <property type="nucleotide sequence ID" value="NZ_BAABFI010000004.1"/>
</dbReference>
<dbReference type="Pfam" id="PF03969">
    <property type="entry name" value="AFG1_ATPase"/>
    <property type="match status" value="2"/>
</dbReference>
<evidence type="ECO:0000256" key="2">
    <source>
        <dbReference type="ARBA" id="ARBA00022840"/>
    </source>
</evidence>
<keyword evidence="2" id="KW-0067">ATP-binding</keyword>
<sequence>MTSSEQAATATGEPAGPARTPATEPAAAGPRSLAARAPRVPADRLLGELVPPRHFARESFDTYVPDPDHPSQARALAHVRAVADRLTAPPATGWFRRRRTAAPAVYLDGGFGVGKTHLLASLADAVGTQQAAFGTFVEYTNLVGALGFRATVDALAQRRLVCIDEFELDDPGDTVLMSRLLRELADHGVALAATSNTLPESLGEGRFAAEDFLREIQALAARFEVVRIDGEDHRHRAVTTHAPVVAAGRVAAVVGARPDATVDDFETLLGHLPAVHPSRYGALLDGVGLVGLTGVGPVTRQDVALRLVVLVDRLYDRDVPVLLAGDGLTDGLDLFSPEMLRGGYRKKYYRALSRLGALAAEGAAIAAATP</sequence>
<dbReference type="GO" id="GO:0016887">
    <property type="term" value="F:ATP hydrolysis activity"/>
    <property type="evidence" value="ECO:0007669"/>
    <property type="project" value="InterPro"/>
</dbReference>
<dbReference type="EMBL" id="JACCBK010000001">
    <property type="protein sequence ID" value="NYD84599.1"/>
    <property type="molecule type" value="Genomic_DNA"/>
</dbReference>
<dbReference type="AlphaFoldDB" id="A0A7Y9FCG6"/>
<reference evidence="4 7" key="2">
    <citation type="submission" date="2021-01" db="EMBL/GenBank/DDBJ databases">
        <title>Whole genome shotgun sequence of Cellulomonas oligotrophica NBRC 109435.</title>
        <authorList>
            <person name="Komaki H."/>
            <person name="Tamura T."/>
        </authorList>
    </citation>
    <scope>NUCLEOTIDE SEQUENCE [LARGE SCALE GENOMIC DNA]</scope>
    <source>
        <strain evidence="4 7">NBRC 109435</strain>
    </source>
</reference>
<dbReference type="NCBIfam" id="NF040713">
    <property type="entry name" value="ZapE"/>
    <property type="match status" value="1"/>
</dbReference>
<dbReference type="GO" id="GO:0051301">
    <property type="term" value="P:cell division"/>
    <property type="evidence" value="ECO:0007669"/>
    <property type="project" value="UniProtKB-KW"/>
</dbReference>
<protein>
    <submittedName>
        <fullName evidence="5">Cell division protein ZapE</fullName>
    </submittedName>
</protein>
<dbReference type="Proteomes" id="UP000618382">
    <property type="component" value="Unassembled WGS sequence"/>
</dbReference>
<keyword evidence="7" id="KW-1185">Reference proteome</keyword>
<dbReference type="PANTHER" id="PTHR12169:SF6">
    <property type="entry name" value="AFG1-LIKE ATPASE"/>
    <property type="match status" value="1"/>
</dbReference>
<feature type="region of interest" description="Disordered" evidence="3">
    <location>
        <begin position="1"/>
        <end position="38"/>
    </location>
</feature>
<comment type="caution">
    <text evidence="5">The sequence shown here is derived from an EMBL/GenBank/DDBJ whole genome shotgun (WGS) entry which is preliminary data.</text>
</comment>
<name>A0A7Y9FCG6_9CELL</name>